<dbReference type="InterPro" id="IPR027417">
    <property type="entry name" value="P-loop_NTPase"/>
</dbReference>
<dbReference type="PANTHER" id="PTHR42724:SF1">
    <property type="entry name" value="TETRAACYLDISACCHARIDE 4'-KINASE, MITOCHONDRIAL-RELATED"/>
    <property type="match status" value="1"/>
</dbReference>
<gene>
    <name evidence="13" type="primary">lpxK</name>
    <name evidence="15" type="ORF">COA71_11435</name>
</gene>
<dbReference type="EMBL" id="NVWI01000009">
    <property type="protein sequence ID" value="PCJ40457.1"/>
    <property type="molecule type" value="Genomic_DNA"/>
</dbReference>
<dbReference type="EC" id="2.7.1.130" evidence="3 13"/>
<keyword evidence="8 13" id="KW-0547">Nucleotide-binding</keyword>
<evidence type="ECO:0000256" key="11">
    <source>
        <dbReference type="ARBA" id="ARBA00023098"/>
    </source>
</evidence>
<accession>A0A2A5C9F2</accession>
<evidence type="ECO:0000313" key="16">
    <source>
        <dbReference type="Proteomes" id="UP000228987"/>
    </source>
</evidence>
<evidence type="ECO:0000256" key="4">
    <source>
        <dbReference type="ARBA" id="ARBA00016436"/>
    </source>
</evidence>
<evidence type="ECO:0000256" key="10">
    <source>
        <dbReference type="ARBA" id="ARBA00022840"/>
    </source>
</evidence>
<dbReference type="UniPathway" id="UPA00359">
    <property type="reaction ID" value="UER00482"/>
</dbReference>
<dbReference type="SUPFAM" id="SSF52540">
    <property type="entry name" value="P-loop containing nucleoside triphosphate hydrolases"/>
    <property type="match status" value="1"/>
</dbReference>
<evidence type="ECO:0000256" key="14">
    <source>
        <dbReference type="SAM" id="MobiDB-lite"/>
    </source>
</evidence>
<protein>
    <recommendedName>
        <fullName evidence="4 13">Tetraacyldisaccharide 4'-kinase</fullName>
        <ecNumber evidence="3 13">2.7.1.130</ecNumber>
    </recommendedName>
    <alternativeName>
        <fullName evidence="12 13">Lipid A 4'-kinase</fullName>
    </alternativeName>
</protein>
<evidence type="ECO:0000256" key="5">
    <source>
        <dbReference type="ARBA" id="ARBA00022516"/>
    </source>
</evidence>
<evidence type="ECO:0000256" key="7">
    <source>
        <dbReference type="ARBA" id="ARBA00022679"/>
    </source>
</evidence>
<dbReference type="NCBIfam" id="TIGR00682">
    <property type="entry name" value="lpxK"/>
    <property type="match status" value="1"/>
</dbReference>
<comment type="function">
    <text evidence="1 13">Transfers the gamma-phosphate of ATP to the 4'-position of a tetraacyldisaccharide 1-phosphate intermediate (termed DS-1-P) to form tetraacyldisaccharide 1,4'-bis-phosphate (lipid IVA).</text>
</comment>
<keyword evidence="10 13" id="KW-0067">ATP-binding</keyword>
<comment type="pathway">
    <text evidence="2 13">Glycolipid biosynthesis; lipid IV(A) biosynthesis; lipid IV(A) from (3R)-3-hydroxytetradecanoyl-[acyl-carrier-protein] and UDP-N-acetyl-alpha-D-glucosamine: step 6/6.</text>
</comment>
<dbReference type="InterPro" id="IPR003758">
    <property type="entry name" value="LpxK"/>
</dbReference>
<keyword evidence="7 13" id="KW-0808">Transferase</keyword>
<evidence type="ECO:0000256" key="8">
    <source>
        <dbReference type="ARBA" id="ARBA00022741"/>
    </source>
</evidence>
<dbReference type="PANTHER" id="PTHR42724">
    <property type="entry name" value="TETRAACYLDISACCHARIDE 4'-KINASE"/>
    <property type="match status" value="1"/>
</dbReference>
<feature type="region of interest" description="Disordered" evidence="14">
    <location>
        <begin position="239"/>
        <end position="259"/>
    </location>
</feature>
<dbReference type="GO" id="GO:0005524">
    <property type="term" value="F:ATP binding"/>
    <property type="evidence" value="ECO:0007669"/>
    <property type="project" value="UniProtKB-UniRule"/>
</dbReference>
<evidence type="ECO:0000256" key="13">
    <source>
        <dbReference type="HAMAP-Rule" id="MF_00409"/>
    </source>
</evidence>
<evidence type="ECO:0000256" key="2">
    <source>
        <dbReference type="ARBA" id="ARBA00004870"/>
    </source>
</evidence>
<evidence type="ECO:0000313" key="15">
    <source>
        <dbReference type="EMBL" id="PCJ40457.1"/>
    </source>
</evidence>
<dbReference type="Proteomes" id="UP000228987">
    <property type="component" value="Unassembled WGS sequence"/>
</dbReference>
<comment type="caution">
    <text evidence="15">The sequence shown here is derived from an EMBL/GenBank/DDBJ whole genome shotgun (WGS) entry which is preliminary data.</text>
</comment>
<comment type="similarity">
    <text evidence="13">Belongs to the LpxK family.</text>
</comment>
<comment type="catalytic activity">
    <reaction evidence="13">
        <text>a lipid A disaccharide + ATP = a lipid IVA + ADP + H(+)</text>
        <dbReference type="Rhea" id="RHEA:67840"/>
        <dbReference type="ChEBI" id="CHEBI:15378"/>
        <dbReference type="ChEBI" id="CHEBI:30616"/>
        <dbReference type="ChEBI" id="CHEBI:176343"/>
        <dbReference type="ChEBI" id="CHEBI:176425"/>
        <dbReference type="ChEBI" id="CHEBI:456216"/>
        <dbReference type="EC" id="2.7.1.130"/>
    </reaction>
</comment>
<dbReference type="HAMAP" id="MF_00409">
    <property type="entry name" value="LpxK"/>
    <property type="match status" value="1"/>
</dbReference>
<dbReference type="Pfam" id="PF02606">
    <property type="entry name" value="LpxK"/>
    <property type="match status" value="1"/>
</dbReference>
<keyword evidence="6 13" id="KW-0441">Lipid A biosynthesis</keyword>
<feature type="binding site" evidence="13">
    <location>
        <begin position="56"/>
        <end position="63"/>
    </location>
    <ligand>
        <name>ATP</name>
        <dbReference type="ChEBI" id="CHEBI:30616"/>
    </ligand>
</feature>
<reference evidence="16" key="1">
    <citation type="submission" date="2017-08" db="EMBL/GenBank/DDBJ databases">
        <title>A dynamic microbial community with high functional redundancy inhabits the cold, oxic subseafloor aquifer.</title>
        <authorList>
            <person name="Tully B.J."/>
            <person name="Wheat C.G."/>
            <person name="Glazer B.T."/>
            <person name="Huber J.A."/>
        </authorList>
    </citation>
    <scope>NUCLEOTIDE SEQUENCE [LARGE SCALE GENOMIC DNA]</scope>
</reference>
<feature type="compositionally biased region" description="Polar residues" evidence="14">
    <location>
        <begin position="242"/>
        <end position="259"/>
    </location>
</feature>
<name>A0A2A5C9F2_9GAMM</name>
<evidence type="ECO:0000256" key="12">
    <source>
        <dbReference type="ARBA" id="ARBA00029757"/>
    </source>
</evidence>
<evidence type="ECO:0000256" key="9">
    <source>
        <dbReference type="ARBA" id="ARBA00022777"/>
    </source>
</evidence>
<keyword evidence="11 13" id="KW-0443">Lipid metabolism</keyword>
<organism evidence="15 16">
    <name type="scientific">SAR86 cluster bacterium</name>
    <dbReference type="NCBI Taxonomy" id="2030880"/>
    <lineage>
        <taxon>Bacteria</taxon>
        <taxon>Pseudomonadati</taxon>
        <taxon>Pseudomonadota</taxon>
        <taxon>Gammaproteobacteria</taxon>
        <taxon>SAR86 cluster</taxon>
    </lineage>
</organism>
<sequence length="358" mass="39874">MKKIVDTWYGDSAISWLKPVSALFSLISRVRRKRYTSGRKKAYRASVPLIIVGNITVGGTGKTPLIVYLAKQLLHAGYRPGIVSRGYGSKAPSYPFHVKKDSPVNHSGDEALVVARNTECPVVIAADRAEAVKSLEQHYDCNVILSDDGMQHYAIARDIEIAVVDGRRGFGNGELLPAGPLREKPERLNEVDYIICNGECNLSFNKPAYMMTLKPRHLCHLLSGEMFPIPHIVEEMAKSREANQTTDTDAASDENLTGPSSVARHKVHAIAGIGNPERFFSSLCDCGFDIISHVFDDHHAYSLQDISFNDDYEIIMTEKDAVKCVDFARKIDWYLRVDAVIDEAFIESLLIKLKTFSI</sequence>
<dbReference type="AlphaFoldDB" id="A0A2A5C9F2"/>
<evidence type="ECO:0000256" key="1">
    <source>
        <dbReference type="ARBA" id="ARBA00002274"/>
    </source>
</evidence>
<proteinExistence type="inferred from homology"/>
<dbReference type="GO" id="GO:0005886">
    <property type="term" value="C:plasma membrane"/>
    <property type="evidence" value="ECO:0007669"/>
    <property type="project" value="TreeGrafter"/>
</dbReference>
<evidence type="ECO:0000256" key="6">
    <source>
        <dbReference type="ARBA" id="ARBA00022556"/>
    </source>
</evidence>
<keyword evidence="5 13" id="KW-0444">Lipid biosynthesis</keyword>
<dbReference type="GO" id="GO:0009029">
    <property type="term" value="F:lipid-A 4'-kinase activity"/>
    <property type="evidence" value="ECO:0007669"/>
    <property type="project" value="UniProtKB-UniRule"/>
</dbReference>
<evidence type="ECO:0000256" key="3">
    <source>
        <dbReference type="ARBA" id="ARBA00012071"/>
    </source>
</evidence>
<dbReference type="GO" id="GO:0009244">
    <property type="term" value="P:lipopolysaccharide core region biosynthetic process"/>
    <property type="evidence" value="ECO:0007669"/>
    <property type="project" value="TreeGrafter"/>
</dbReference>
<dbReference type="GO" id="GO:0009245">
    <property type="term" value="P:lipid A biosynthetic process"/>
    <property type="evidence" value="ECO:0007669"/>
    <property type="project" value="UniProtKB-UniRule"/>
</dbReference>
<keyword evidence="9 13" id="KW-0418">Kinase</keyword>